<feature type="region of interest" description="Disordered" evidence="1">
    <location>
        <begin position="1"/>
        <end position="102"/>
    </location>
</feature>
<proteinExistence type="predicted"/>
<feature type="compositionally biased region" description="Polar residues" evidence="1">
    <location>
        <begin position="24"/>
        <end position="40"/>
    </location>
</feature>
<dbReference type="EMBL" id="GG666646">
    <property type="protein sequence ID" value="EEN46235.1"/>
    <property type="molecule type" value="Genomic_DNA"/>
</dbReference>
<evidence type="ECO:0000256" key="1">
    <source>
        <dbReference type="SAM" id="MobiDB-lite"/>
    </source>
</evidence>
<feature type="region of interest" description="Disordered" evidence="1">
    <location>
        <begin position="296"/>
        <end position="323"/>
    </location>
</feature>
<gene>
    <name evidence="2" type="ORF">BRAFLDRAFT_97413</name>
</gene>
<organism>
    <name type="scientific">Branchiostoma floridae</name>
    <name type="common">Florida lancelet</name>
    <name type="synonym">Amphioxus</name>
    <dbReference type="NCBI Taxonomy" id="7739"/>
    <lineage>
        <taxon>Eukaryota</taxon>
        <taxon>Metazoa</taxon>
        <taxon>Chordata</taxon>
        <taxon>Cephalochordata</taxon>
        <taxon>Leptocardii</taxon>
        <taxon>Amphioxiformes</taxon>
        <taxon>Branchiostomatidae</taxon>
        <taxon>Branchiostoma</taxon>
    </lineage>
</organism>
<accession>C3ZMM5</accession>
<name>C3ZMM5_BRAFL</name>
<sequence>MADNTLPYDPTGGNEVTFPKLARSRQTSTPSNPAFNSSNPFRALSTPPPIPPRLSDSTPRSVHPTHTPRPTRPIPTPSLVASPAPDFHALPSDHAPALSTMPTPPAQVTCRAVLLKHLSGSALQTLVCAPARIRDGSSDQILMFLRDMYMRPQDPMHYRGDIQSLRRQSNETPQAFELRVRQVVALAYPRADQVMREELGVQIFLDKISLDNPILGKEVGKSRPATLHAARDQLQFLEDLEKTAYPSPHGRHFLVVFGSGVLFDLHGQGTILQRQDLVFQLSGVFTDMLYLMKEEDEGRHGQHTRPDRHGHRHHSGRAGSVSAGPAGSFDNVCRLLRAHYQLVARTD</sequence>
<protein>
    <submittedName>
        <fullName evidence="2">Uncharacterized protein</fullName>
    </submittedName>
</protein>
<dbReference type="InParanoid" id="C3ZMM5"/>
<dbReference type="AlphaFoldDB" id="C3ZMM5"/>
<feature type="compositionally biased region" description="Basic and acidic residues" evidence="1">
    <location>
        <begin position="296"/>
        <end position="307"/>
    </location>
</feature>
<evidence type="ECO:0000313" key="2">
    <source>
        <dbReference type="EMBL" id="EEN46235.1"/>
    </source>
</evidence>
<reference evidence="2" key="1">
    <citation type="journal article" date="2008" name="Nature">
        <title>The amphioxus genome and the evolution of the chordate karyotype.</title>
        <authorList>
            <consortium name="US DOE Joint Genome Institute (JGI-PGF)"/>
            <person name="Putnam N.H."/>
            <person name="Butts T."/>
            <person name="Ferrier D.E.K."/>
            <person name="Furlong R.F."/>
            <person name="Hellsten U."/>
            <person name="Kawashima T."/>
            <person name="Robinson-Rechavi M."/>
            <person name="Shoguchi E."/>
            <person name="Terry A."/>
            <person name="Yu J.-K."/>
            <person name="Benito-Gutierrez E.L."/>
            <person name="Dubchak I."/>
            <person name="Garcia-Fernandez J."/>
            <person name="Gibson-Brown J.J."/>
            <person name="Grigoriev I.V."/>
            <person name="Horton A.C."/>
            <person name="de Jong P.J."/>
            <person name="Jurka J."/>
            <person name="Kapitonov V.V."/>
            <person name="Kohara Y."/>
            <person name="Kuroki Y."/>
            <person name="Lindquist E."/>
            <person name="Lucas S."/>
            <person name="Osoegawa K."/>
            <person name="Pennacchio L.A."/>
            <person name="Salamov A.A."/>
            <person name="Satou Y."/>
            <person name="Sauka-Spengler T."/>
            <person name="Schmutz J."/>
            <person name="Shin-I T."/>
            <person name="Toyoda A."/>
            <person name="Bronner-Fraser M."/>
            <person name="Fujiyama A."/>
            <person name="Holland L.Z."/>
            <person name="Holland P.W.H."/>
            <person name="Satoh N."/>
            <person name="Rokhsar D.S."/>
        </authorList>
    </citation>
    <scope>NUCLEOTIDE SEQUENCE [LARGE SCALE GENOMIC DNA]</scope>
    <source>
        <strain evidence="2">S238N-H82</strain>
        <tissue evidence="2">Testes</tissue>
    </source>
</reference>